<dbReference type="Proteomes" id="UP000295129">
    <property type="component" value="Unassembled WGS sequence"/>
</dbReference>
<accession>A0A4R6DPC3</accession>
<evidence type="ECO:0000313" key="2">
    <source>
        <dbReference type="Proteomes" id="UP000295129"/>
    </source>
</evidence>
<sequence>MDTTPHRPPPEHPGRGFHAGERLLQARIGVEEELAPIGQRVIRDHMPEQHREFFAQLPFIVLGAADATGQPWATLLAGPPGFLHSPTPQRLRVAALPPAGDPLQAAIRPGARIGLLGIQPATRRRNRVNGVVTAVDAGGFELAVLESFGNCPKYIQGREVVYLGEGAAGAAPVRWLNAPDTVAQQLIAAADSLFIASRHPGEDAVLAYGADASHRGGPPGFVRLSVAADGSTALLLPDYAGNRFFNTFGNLLLEPRVGLVFLAAGAPAGLLHVAGRAEILEAGDAPAQLAALPGAERLLRIVVTAVCHRPQAVPLSWPAAFQPSPFLPAE</sequence>
<dbReference type="OrthoDB" id="9796486at2"/>
<dbReference type="PANTHER" id="PTHR42815:SF2">
    <property type="entry name" value="FAD-BINDING, PUTATIVE (AFU_ORTHOLOGUE AFUA_6G07600)-RELATED"/>
    <property type="match status" value="1"/>
</dbReference>
<keyword evidence="2" id="KW-1185">Reference proteome</keyword>
<name>A0A4R6DPC3_9RHOO</name>
<dbReference type="AlphaFoldDB" id="A0A4R6DPC3"/>
<protein>
    <recommendedName>
        <fullName evidence="3">Pyridoxamine 5'-phosphate oxidase putative domain-containing protein</fullName>
    </recommendedName>
</protein>
<evidence type="ECO:0000313" key="1">
    <source>
        <dbReference type="EMBL" id="TDN46866.1"/>
    </source>
</evidence>
<dbReference type="EMBL" id="SNVV01000024">
    <property type="protein sequence ID" value="TDN46866.1"/>
    <property type="molecule type" value="Genomic_DNA"/>
</dbReference>
<dbReference type="Gene3D" id="2.30.110.10">
    <property type="entry name" value="Electron Transport, Fmn-binding Protein, Chain A"/>
    <property type="match status" value="2"/>
</dbReference>
<comment type="caution">
    <text evidence="1">The sequence shown here is derived from an EMBL/GenBank/DDBJ whole genome shotgun (WGS) entry which is preliminary data.</text>
</comment>
<proteinExistence type="predicted"/>
<evidence type="ECO:0008006" key="3">
    <source>
        <dbReference type="Google" id="ProtNLM"/>
    </source>
</evidence>
<dbReference type="RefSeq" id="WP_133594548.1">
    <property type="nucleotide sequence ID" value="NZ_SNVV01000024.1"/>
</dbReference>
<organism evidence="1 2">
    <name type="scientific">Azoarcus indigens</name>
    <dbReference type="NCBI Taxonomy" id="29545"/>
    <lineage>
        <taxon>Bacteria</taxon>
        <taxon>Pseudomonadati</taxon>
        <taxon>Pseudomonadota</taxon>
        <taxon>Betaproteobacteria</taxon>
        <taxon>Rhodocyclales</taxon>
        <taxon>Zoogloeaceae</taxon>
        <taxon>Azoarcus</taxon>
    </lineage>
</organism>
<reference evidence="1 2" key="1">
    <citation type="submission" date="2019-03" db="EMBL/GenBank/DDBJ databases">
        <title>Genomic Encyclopedia of Type Strains, Phase IV (KMG-IV): sequencing the most valuable type-strain genomes for metagenomic binning, comparative biology and taxonomic classification.</title>
        <authorList>
            <person name="Goeker M."/>
        </authorList>
    </citation>
    <scope>NUCLEOTIDE SEQUENCE [LARGE SCALE GENOMIC DNA]</scope>
    <source>
        <strain evidence="1 2">DSM 12121</strain>
    </source>
</reference>
<dbReference type="SUPFAM" id="SSF50475">
    <property type="entry name" value="FMN-binding split barrel"/>
    <property type="match status" value="1"/>
</dbReference>
<dbReference type="PANTHER" id="PTHR42815">
    <property type="entry name" value="FAD-BINDING, PUTATIVE (AFU_ORTHOLOGUE AFUA_6G07600)-RELATED"/>
    <property type="match status" value="1"/>
</dbReference>
<dbReference type="InterPro" id="IPR012349">
    <property type="entry name" value="Split_barrel_FMN-bd"/>
</dbReference>
<gene>
    <name evidence="1" type="ORF">C7389_12426</name>
</gene>